<keyword evidence="1" id="KW-1133">Transmembrane helix</keyword>
<name>A0A2M6WQY6_9BACT</name>
<dbReference type="AlphaFoldDB" id="A0A2M6WQY6"/>
<gene>
    <name evidence="2" type="ORF">COT98_00615</name>
</gene>
<feature type="transmembrane region" description="Helical" evidence="1">
    <location>
        <begin position="107"/>
        <end position="126"/>
    </location>
</feature>
<protein>
    <submittedName>
        <fullName evidence="2">Uncharacterized protein</fullName>
    </submittedName>
</protein>
<evidence type="ECO:0000256" key="1">
    <source>
        <dbReference type="SAM" id="Phobius"/>
    </source>
</evidence>
<feature type="transmembrane region" description="Helical" evidence="1">
    <location>
        <begin position="146"/>
        <end position="168"/>
    </location>
</feature>
<comment type="caution">
    <text evidence="2">The sequence shown here is derived from an EMBL/GenBank/DDBJ whole genome shotgun (WGS) entry which is preliminary data.</text>
</comment>
<dbReference type="Proteomes" id="UP000228900">
    <property type="component" value="Unassembled WGS sequence"/>
</dbReference>
<accession>A0A2M6WQY6</accession>
<keyword evidence="1" id="KW-0812">Transmembrane</keyword>
<reference evidence="3" key="1">
    <citation type="submission" date="2017-09" db="EMBL/GenBank/DDBJ databases">
        <title>Depth-based differentiation of microbial function through sediment-hosted aquifers and enrichment of novel symbionts in the deep terrestrial subsurface.</title>
        <authorList>
            <person name="Probst A.J."/>
            <person name="Ladd B."/>
            <person name="Jarett J.K."/>
            <person name="Geller-Mcgrath D.E."/>
            <person name="Sieber C.M.K."/>
            <person name="Emerson J.B."/>
            <person name="Anantharaman K."/>
            <person name="Thomas B.C."/>
            <person name="Malmstrom R."/>
            <person name="Stieglmeier M."/>
            <person name="Klingl A."/>
            <person name="Woyke T."/>
            <person name="Ryan C.M."/>
            <person name="Banfield J.F."/>
        </authorList>
    </citation>
    <scope>NUCLEOTIDE SEQUENCE [LARGE SCALE GENOMIC DNA]</scope>
</reference>
<evidence type="ECO:0000313" key="3">
    <source>
        <dbReference type="Proteomes" id="UP000228900"/>
    </source>
</evidence>
<organism evidence="2 3">
    <name type="scientific">Candidatus Falkowbacteria bacterium CG10_big_fil_rev_8_21_14_0_10_39_9</name>
    <dbReference type="NCBI Taxonomy" id="1974566"/>
    <lineage>
        <taxon>Bacteria</taxon>
        <taxon>Candidatus Falkowiibacteriota</taxon>
    </lineage>
</organism>
<proteinExistence type="predicted"/>
<dbReference type="EMBL" id="PFAQ01000012">
    <property type="protein sequence ID" value="PIT95227.1"/>
    <property type="molecule type" value="Genomic_DNA"/>
</dbReference>
<feature type="transmembrane region" description="Helical" evidence="1">
    <location>
        <begin position="67"/>
        <end position="87"/>
    </location>
</feature>
<feature type="transmembrane region" description="Helical" evidence="1">
    <location>
        <begin position="45"/>
        <end position="61"/>
    </location>
</feature>
<evidence type="ECO:0000313" key="2">
    <source>
        <dbReference type="EMBL" id="PIT95227.1"/>
    </source>
</evidence>
<sequence>MKLSFFDAVNTFLWIMFLSAGYMLWKNREKIKGMPRVNKNKFLTLVPLLVFIGVFIGTIFFTKATSLTLLVTLGILALLYGLCLVFIHFKPYELDYKNAKPIYQKICGLFGPIVSGLFAGFIGTMLKPLKIPFAVKIGKMNMGQVYLGNTITAFYAAFFAIVLHVFILSNQ</sequence>
<feature type="transmembrane region" description="Helical" evidence="1">
    <location>
        <begin position="6"/>
        <end position="25"/>
    </location>
</feature>
<keyword evidence="1" id="KW-0472">Membrane</keyword>